<dbReference type="RefSeq" id="WP_236127733.1">
    <property type="nucleotide sequence ID" value="NZ_SOYS01000005.1"/>
</dbReference>
<protein>
    <submittedName>
        <fullName evidence="9">Filamentous hemagglutinin N-terminal domain-containing protein</fullName>
    </submittedName>
</protein>
<dbReference type="InterPro" id="IPR010069">
    <property type="entry name" value="CdiA_FHA1_rpt"/>
</dbReference>
<feature type="region of interest" description="Disordered" evidence="6">
    <location>
        <begin position="2046"/>
        <end position="2069"/>
    </location>
</feature>
<evidence type="ECO:0000313" key="9">
    <source>
        <dbReference type="EMBL" id="NIY48352.1"/>
    </source>
</evidence>
<reference evidence="9 10" key="1">
    <citation type="journal article" date="2020" name="Microorganisms">
        <title>Polyphasic Characterisation of Cedecea colo sp. nov., a New Enteric Bacterium Isolated from the Koala Hindgut.</title>
        <authorList>
            <person name="Boath J.M."/>
            <person name="Dakhal S."/>
            <person name="Van T.T.H."/>
            <person name="Moore R.J."/>
            <person name="Dekiwadia C."/>
            <person name="Macreadie I.G."/>
        </authorList>
    </citation>
    <scope>NUCLEOTIDE SEQUENCE [LARGE SCALE GENOMIC DNA]</scope>
    <source>
        <strain evidence="9 10">ZA</strain>
    </source>
</reference>
<dbReference type="SUPFAM" id="SSF51126">
    <property type="entry name" value="Pectin lyase-like"/>
    <property type="match status" value="1"/>
</dbReference>
<dbReference type="SMART" id="SM00912">
    <property type="entry name" value="Haemagg_act"/>
    <property type="match status" value="1"/>
</dbReference>
<feature type="region of interest" description="Disordered" evidence="6">
    <location>
        <begin position="3488"/>
        <end position="3548"/>
    </location>
</feature>
<evidence type="ECO:0000256" key="7">
    <source>
        <dbReference type="SAM" id="SignalP"/>
    </source>
</evidence>
<proteinExistence type="inferred from homology"/>
<evidence type="ECO:0000256" key="6">
    <source>
        <dbReference type="SAM" id="MobiDB-lite"/>
    </source>
</evidence>
<dbReference type="InterPro" id="IPR008619">
    <property type="entry name" value="Filamentous_hemagglutn_rpt"/>
</dbReference>
<feature type="compositionally biased region" description="Low complexity" evidence="6">
    <location>
        <begin position="2423"/>
        <end position="2438"/>
    </location>
</feature>
<dbReference type="Proteomes" id="UP000697927">
    <property type="component" value="Unassembled WGS sequence"/>
</dbReference>
<keyword evidence="4" id="KW-0843">Virulence</keyword>
<dbReference type="NCBIfam" id="TIGR01731">
    <property type="entry name" value="fil_hemag_20aa"/>
    <property type="match status" value="20"/>
</dbReference>
<evidence type="ECO:0000313" key="10">
    <source>
        <dbReference type="Proteomes" id="UP000697927"/>
    </source>
</evidence>
<sequence>MDNHQQPIRLHHRLLSWAISAMLATQPLLPAVAASLTPSVPGTQIDKAGNGVPVVNIATPNGAGISHNQFKDYNVGKEGLILNNATGQLNQTQLGGLIQNNPNLKAGKEARGIINEVNGGNRSQLQGYTEVAGKAANVMVANPYGITCNGCGFINTPNVTLTTGKPVFDAAGNLLALEVKQGAITVEGKGLNVSQSDALSIIARATEVNAEIYAKDLNVIAGANRVGADGKVTAIAGEGAAPAVAVDTGMLGGMYANRIRLVSSEKGVGVNLGSLNARQGDISLDTSGKLTVKNSLASGSLAAKGESVTLTGEHKASGPMTVNAQSDVTLSGAQLASDKDITLGGSGKMRISGSRLTAGNDIKLSARDLAQDGTSMGDAARDIRVAATGSASTQGKLTAGRDLTLSGGSLTNSGALTSEGNMQLQGGQIASSGLLQSGGTATLKSVQTTIGGAVSGAKGLNAQADTLTTAAQAQLQTDGAMNLAARQAALNGTQAAKGALTVTADSLQHSGKSSAATVALNGKAIVNGGTIVSPALTISSDSLTNSGLLQGSRMLNLVTVLLTNQRGGTIATDGSLTLAVPELNNTGLITIGNDLNLSGNSLTNGGEINAANLTSKVANLSNLQNGLLLADGSLVLAGKRLDNAGQLAADKQSLSFDSLNNQGAIQGNHTLSLTAKEISNKGTLLAGGDLTVAADALTNSGTLQGGNLLTLNVAALNHLDGVLLSGGNLNVQATKLTSAGLMQGKTLNLATGDWINTGNVLSEQTASLSVSNRLNNKGKILGQHDVNLTAASLDNSGWLIAKVANFHGDLVNSGLLQGSDSLELSGGTLANRTDGQLISGGGLNLALVSLENEGLLQVNDALSLSGETFTNRGSILANTLSVDLSGALENLDSGQLITRNDASFALGSLNNSGVLAADGLSLRSGNTSNGGVIQGVTSLDINGQRLDNQAAGKILSGGSLKVNSGTTSNAGTWQGKTIEADLAALTNTGAINSLDWLTGRIAGDLSNSGQLWSQGDLSLDATGLNNSGKIVAKNLALSANSLLNDGLWQGAEKLTVIGNTLMTGSNSRTLAGGLLSLNAGQLSTSGTLQGQNTKVTAGSWRHEGSLFGLSGLNANVTGTLNNAGELLSHGDMQINAQALASSGSLLSEGDMHLAGSSLVNKGALQGKNLTLNQANINNSGSAIGLESLTLEARQALAARMRMAAPLLTLINGGQLLTDGTLTVNGGDITNAGSWQGQRVLLAAQSLQNSGAIQSADALQMTLAGNLTSAAGSKITASGNAVLSALSLTNQGQWLAKNLTLKGGSLSNGGEISGVKDLAVALSGAFTQQQDKTLLTAGKLALEAASVDNHGRIQGAELGVKSGSLVNNGRLQGDNALTLNLTGELNNGAAGSILSQKDLTVTAPSLINYGIIQGGTAARLSGMNTARNDGRVLAGGELTFTSGSLINNGWLQAGQLVLNATTAINNGTLLAEQQGTIAGNSLANVGLAQANNLTVNYRQLANGGTVLGKSGLNVTVGQVNHQAAGKLFSGGNLTLTSAGLDQLGQIVALGNLTLKLTNAFTVKNVLAAGNALSVSSDGAITNDAVMQGQAVNLAAGGELTNNGQITTGSGASTLSGSQIAMNAAGTLQAGGDVALNSRGDITVDGFLGTAGSLTLNAAGSLLNTALLYAGNNMYLLANSIKNQRGDILAGNSLWLQRDMAGNANAEVVNTSGSIETQRGDITVKTGHLLNTREGLSVKETTTPGMAFPGLGDTTLNVHYSLLPTGSYGYYTTNHQEEATHCGGADGGCTIWDITTYYYAPFEEYATQKFALSQTSVEVYSTGGAGRIASGQHLNITAGSLENQASNILAAKNIMLQGTQLSNQSWESGTATNSLVYQYGNGSNTQPGYATNVLPENGLSNKNNNYNKYKQLLSFYLVGRETTHEAGEIYRSVIQAGGNVVANFTSDISNTTTTANAGGVSNTITAPTLNTFSNQSISGGVQKQNLANADKAAVGSPQWNDQLQNALQQINGGSGLESSGGHLAGLDNYAVNGSGNASLGSAASLENGASQGANLKDPQQHQSSGVDTSAWPLPSGNNGYFVTATDPDSPYLITTNPKLDGLGQLDQSLFGDLYTLMGMKPGSAPRETNSTYTDQNKFLGSAYFLDRLNLHPEYDYRFLGDAAFDTRYVSNYVLNQTGSRYINGIGSDLDQMQYLIDSAAQARSSLGLQFGVALTAAQIAALDKSIIWWEAATVNGQTVMIPKVYLSPKDVTINHGSVIAGNNVSLSGGNITNSGSTLTANNNLSLNGQNSISNLNNGLMNAGGNLQLNALGDINNIGSTIAGKTVALESLDGSISNITLTDTWSLGGGGKYGNVGMSGTTLGNTASITSLDSLSLSAGQDINITGANVAAGGNLLMDAWGDIAVTANQVTSSYSQSGFRGKNATSNSSTTSQGSTITAGGSMGMQAGNDLTFAASAVNAGGNATLIAGNDLNLNAAQTSESASRGKSESHSTGVDRTTISSGGDLTLAAGRDITSQAAGIAAEGDVAMQAGRDVNLKAQETTEGNSYTAKKKVEINESVRQQGTENASGGNTTIVAGRDINTEAAQVTASGDIGLGAGRDINLETATESDYHFKEETKTKKGFLSKKTTHTVEEDSATREAGTLLSGDNVTVSAGNNLLVKGSSVVGDGDVSLSAGNNVDIVAATNTDSTYRLKETKKSGLMGTGGIGITIGSAKSRSEMNEDGTTQSQSASTVGSTGGNVSISAGGQAHIGGSDLIAGKNMSITGDSVVIDPGHDKRTRDESFEQKNSGLTLALSGVVGSAINSAVSAAQSAKDESDSRLAALQATKAALSGVQAAQGAELAQASGDPNNGMGVSLSLTTQKSKSEQHQVSDTVSGSTLNAGNNLAITATGKGQSNHSGDIAIGSSQLKAGGDTTLDAANDILLLGTANTQQTSGKNSSSGGGVGVSIGGGSNGAGISIFANVNAAKGKDKGNGTAWTETTLDSGGTMTINSGRDTVLNGAQVSADKVIADVGRDLLISSQQDSNDYNSKQTSVAAGGSFTFGSMTGSGYISASQDKMRSEYDSVVEQSGIYAGQGGFDITVGNHTQLDGAVIASTATADKNHLDTGTLGFTDIHNEADFKTEHSGVSLSGGGSFGGDQFKGNMPGGVISMAGNSGHAEGTTQSAVADGSITIRDKENQQQNVTSLSRDTEHANDSISPIFDKEKEQKRLQTVQAISEIGGQAADIARTQGEINATKTANEKMQSVTPEERNAARAQWQKENPGKTPTEKNINDQIYQGYYTQAFNDSGFGTGGNVQRGIQAATAALQGLAGGNIAGALAGASAPELAHLLKATEKDPAVNAIAHAILGGAVAMVQGNNVAAGAAGAASAELAARAIMAALYPGKTAGHLTEEEKLTVSTLATISAGMAGGIAGDSTSGAATGALAGKNAVENNALAVPVPVPPPVAGSQGTAGSGCYGASVCITTKPNGSVEETPPITDGPSIVEARDEAAKVRDPNVAKDLTDAEKAELGGSDSGTPGGWEPQDEENARNNESASQQNKVNFDAAKDRYPKQYEQYNKLPDKNLEKAISKHDKQIAEHQGYLNDPVKRLEHVPDWENLSSQHQENLLHHWQQDVNRHESYKTIAEGILKGRNNGI</sequence>
<evidence type="ECO:0000259" key="8">
    <source>
        <dbReference type="SMART" id="SM00912"/>
    </source>
</evidence>
<feature type="region of interest" description="Disordered" evidence="6">
    <location>
        <begin position="2413"/>
        <end position="2439"/>
    </location>
</feature>
<feature type="compositionally biased region" description="Polar residues" evidence="6">
    <location>
        <begin position="2489"/>
        <end position="2499"/>
    </location>
</feature>
<dbReference type="Pfam" id="PF05860">
    <property type="entry name" value="TPS"/>
    <property type="match status" value="1"/>
</dbReference>
<gene>
    <name evidence="9" type="ORF">E2L00_12680</name>
</gene>
<dbReference type="InterPro" id="IPR006914">
    <property type="entry name" value="VENN_dom"/>
</dbReference>
<evidence type="ECO:0000256" key="1">
    <source>
        <dbReference type="ARBA" id="ARBA00004219"/>
    </source>
</evidence>
<feature type="region of interest" description="Disordered" evidence="6">
    <location>
        <begin position="2841"/>
        <end position="2877"/>
    </location>
</feature>
<feature type="compositionally biased region" description="Polar residues" evidence="6">
    <location>
        <begin position="3532"/>
        <end position="3542"/>
    </location>
</feature>
<dbReference type="Pfam" id="PF04829">
    <property type="entry name" value="PT-VENN"/>
    <property type="match status" value="1"/>
</dbReference>
<dbReference type="Gene3D" id="2.160.20.10">
    <property type="entry name" value="Single-stranded right-handed beta-helix, Pectin lyase-like"/>
    <property type="match status" value="1"/>
</dbReference>
<keyword evidence="2" id="KW-0800">Toxin</keyword>
<dbReference type="InterPro" id="IPR025157">
    <property type="entry name" value="Hemagglutinin_rpt"/>
</dbReference>
<dbReference type="InterPro" id="IPR008638">
    <property type="entry name" value="FhaB/CdiA-like_TPS"/>
</dbReference>
<comment type="caution">
    <text evidence="9">The sequence shown here is derived from an EMBL/GenBank/DDBJ whole genome shotgun (WGS) entry which is preliminary data.</text>
</comment>
<evidence type="ECO:0000256" key="3">
    <source>
        <dbReference type="ARBA" id="ARBA00022913"/>
    </source>
</evidence>
<keyword evidence="10" id="KW-1185">Reference proteome</keyword>
<dbReference type="EMBL" id="SOYS01000005">
    <property type="protein sequence ID" value="NIY48352.1"/>
    <property type="molecule type" value="Genomic_DNA"/>
</dbReference>
<dbReference type="Pfam" id="PF13332">
    <property type="entry name" value="Fil_haemagg_2"/>
    <property type="match status" value="5"/>
</dbReference>
<evidence type="ECO:0000256" key="2">
    <source>
        <dbReference type="ARBA" id="ARBA00022656"/>
    </source>
</evidence>
<dbReference type="InterPro" id="IPR012334">
    <property type="entry name" value="Pectin_lyas_fold"/>
</dbReference>
<dbReference type="Pfam" id="PF05594">
    <property type="entry name" value="Fil_haemagg"/>
    <property type="match status" value="12"/>
</dbReference>
<feature type="chain" id="PRO_5046796418" evidence="7">
    <location>
        <begin position="34"/>
        <end position="3637"/>
    </location>
</feature>
<name>A0ABX0VQ15_9ENTR</name>
<evidence type="ECO:0000256" key="5">
    <source>
        <dbReference type="ARBA" id="ARBA00024043"/>
    </source>
</evidence>
<feature type="domain" description="Filamentous haemagglutinin FhaB/tRNA nuclease CdiA-like TPS" evidence="8">
    <location>
        <begin position="49"/>
        <end position="171"/>
    </location>
</feature>
<organism evidence="9 10">
    <name type="scientific">Cedecea colo</name>
    <dbReference type="NCBI Taxonomy" id="2552946"/>
    <lineage>
        <taxon>Bacteria</taxon>
        <taxon>Pseudomonadati</taxon>
        <taxon>Pseudomonadota</taxon>
        <taxon>Gammaproteobacteria</taxon>
        <taxon>Enterobacterales</taxon>
        <taxon>Enterobacteriaceae</taxon>
        <taxon>Cedecea</taxon>
    </lineage>
</organism>
<dbReference type="InterPro" id="IPR011050">
    <property type="entry name" value="Pectin_lyase_fold/virulence"/>
</dbReference>
<comment type="similarity">
    <text evidence="5">In the N-terminal section; belongs to the CdiA toxin family.</text>
</comment>
<feature type="region of interest" description="Disordered" evidence="6">
    <location>
        <begin position="2476"/>
        <end position="2499"/>
    </location>
</feature>
<feature type="signal peptide" evidence="7">
    <location>
        <begin position="1"/>
        <end position="33"/>
    </location>
</feature>
<keyword evidence="7" id="KW-0732">Signal</keyword>
<feature type="compositionally biased region" description="Basic and acidic residues" evidence="6">
    <location>
        <begin position="3488"/>
        <end position="3510"/>
    </location>
</feature>
<comment type="subcellular location">
    <subcellularLocation>
        <location evidence="1">Target cell</location>
        <location evidence="1">Target cell cytoplasm</location>
    </subcellularLocation>
</comment>
<feature type="compositionally biased region" description="Polar residues" evidence="6">
    <location>
        <begin position="2722"/>
        <end position="2738"/>
    </location>
</feature>
<feature type="region of interest" description="Disordered" evidence="6">
    <location>
        <begin position="2714"/>
        <end position="2738"/>
    </location>
</feature>
<dbReference type="NCBIfam" id="TIGR01901">
    <property type="entry name" value="adhes_NPXG"/>
    <property type="match status" value="1"/>
</dbReference>
<feature type="region of interest" description="Disordered" evidence="6">
    <location>
        <begin position="3240"/>
        <end position="3271"/>
    </location>
</feature>
<evidence type="ECO:0000256" key="4">
    <source>
        <dbReference type="ARBA" id="ARBA00023026"/>
    </source>
</evidence>
<keyword evidence="3" id="KW-1266">Target cell cytoplasm</keyword>
<accession>A0ABX0VQ15</accession>